<dbReference type="InterPro" id="IPR011009">
    <property type="entry name" value="Kinase-like_dom_sf"/>
</dbReference>
<dbReference type="EC" id="2.7.1.81" evidence="8"/>
<evidence type="ECO:0000313" key="12">
    <source>
        <dbReference type="Proteomes" id="UP000261540"/>
    </source>
</evidence>
<keyword evidence="3" id="KW-0963">Cytoplasm</keyword>
<dbReference type="FunFam" id="3.90.1200.10:FF:000007">
    <property type="entry name" value="hydroxylysine kinase isoform X1"/>
    <property type="match status" value="1"/>
</dbReference>
<evidence type="ECO:0000256" key="5">
    <source>
        <dbReference type="ARBA" id="ARBA00022777"/>
    </source>
</evidence>
<protein>
    <recommendedName>
        <fullName evidence="9">Hydroxylysine kinase</fullName>
        <ecNumber evidence="8">2.7.1.81</ecNumber>
    </recommendedName>
</protein>
<dbReference type="KEGG" id="pki:111860441"/>
<evidence type="ECO:0000256" key="7">
    <source>
        <dbReference type="ARBA" id="ARBA00037368"/>
    </source>
</evidence>
<comment type="similarity">
    <text evidence="2">Belongs to the aminoglycoside phosphotransferase family.</text>
</comment>
<feature type="domain" description="Aminoglycoside phosphotransferase" evidence="10">
    <location>
        <begin position="35"/>
        <end position="266"/>
    </location>
</feature>
<evidence type="ECO:0000259" key="10">
    <source>
        <dbReference type="Pfam" id="PF01636"/>
    </source>
</evidence>
<sequence length="361" mass="40446">MSVKDSKPNLTQSQAEELLGRVFGLTVTQMKSLPSYDDQNFHIRVSEGSEYVLKVMNSVDSKNSTLLELQTHAMSFLRQHGLPVPTAVPTLDRQLLSLEAIDTGSGSEVYLVRLLTYLSGTTLAKVPSSPQILYQVGKMAAKMDEILQKMEHPNIDALQRENFIWNLSNIPLLEKYVPVMDGDPVQQIVKDVIRLYKSQVLPKLGSFRKCINHGDFNDHNILVKPDGPAGYKISGIIDFGDMSSGYYVFELSITIMYMMIESPNPVDVGGPVLAGWESVFPLNGAERDSLYLLVLCRFCQSLVLARHACALYPENEEYLMTTAKTGIKIISKLWELGKEQVESHWVEGARKYLNQQSDVLP</sequence>
<evidence type="ECO:0000256" key="9">
    <source>
        <dbReference type="ARBA" id="ARBA00040505"/>
    </source>
</evidence>
<dbReference type="STRING" id="1676925.ENSPKIP00000008396"/>
<evidence type="ECO:0000313" key="11">
    <source>
        <dbReference type="Ensembl" id="ENSPKIP00000008396.1"/>
    </source>
</evidence>
<accession>A0A3B3QSK8</accession>
<evidence type="ECO:0000256" key="2">
    <source>
        <dbReference type="ARBA" id="ARBA00006219"/>
    </source>
</evidence>
<dbReference type="AlphaFoldDB" id="A0A3B3QSK8"/>
<evidence type="ECO:0000256" key="1">
    <source>
        <dbReference type="ARBA" id="ARBA00004496"/>
    </source>
</evidence>
<dbReference type="GO" id="GO:0047992">
    <property type="term" value="F:hydroxylysine kinase activity"/>
    <property type="evidence" value="ECO:0007669"/>
    <property type="project" value="UniProtKB-EC"/>
</dbReference>
<dbReference type="FunFam" id="3.30.200.20:FF:000549">
    <property type="entry name" value="hydroxylysine kinase"/>
    <property type="match status" value="1"/>
</dbReference>
<evidence type="ECO:0000256" key="8">
    <source>
        <dbReference type="ARBA" id="ARBA00038873"/>
    </source>
</evidence>
<evidence type="ECO:0000256" key="6">
    <source>
        <dbReference type="ARBA" id="ARBA00036820"/>
    </source>
</evidence>
<dbReference type="Gene3D" id="3.30.200.20">
    <property type="entry name" value="Phosphorylase Kinase, domain 1"/>
    <property type="match status" value="1"/>
</dbReference>
<dbReference type="Gene3D" id="3.90.1200.10">
    <property type="match status" value="1"/>
</dbReference>
<evidence type="ECO:0000256" key="4">
    <source>
        <dbReference type="ARBA" id="ARBA00022679"/>
    </source>
</evidence>
<reference evidence="11" key="2">
    <citation type="submission" date="2025-09" db="UniProtKB">
        <authorList>
            <consortium name="Ensembl"/>
        </authorList>
    </citation>
    <scope>IDENTIFICATION</scope>
</reference>
<dbReference type="Pfam" id="PF01636">
    <property type="entry name" value="APH"/>
    <property type="match status" value="1"/>
</dbReference>
<reference evidence="11" key="1">
    <citation type="submission" date="2025-08" db="UniProtKB">
        <authorList>
            <consortium name="Ensembl"/>
        </authorList>
    </citation>
    <scope>IDENTIFICATION</scope>
</reference>
<keyword evidence="5" id="KW-0418">Kinase</keyword>
<comment type="catalytic activity">
    <reaction evidence="6">
        <text>(5R)-5-hydroxy-L-lysine + GTP = (5R)-5-phosphooxy-L-lysine + GDP + H(+)</text>
        <dbReference type="Rhea" id="RHEA:19049"/>
        <dbReference type="ChEBI" id="CHEBI:15378"/>
        <dbReference type="ChEBI" id="CHEBI:37565"/>
        <dbReference type="ChEBI" id="CHEBI:57882"/>
        <dbReference type="ChEBI" id="CHEBI:58189"/>
        <dbReference type="ChEBI" id="CHEBI:58357"/>
        <dbReference type="EC" id="2.7.1.81"/>
    </reaction>
</comment>
<dbReference type="CTD" id="559560"/>
<dbReference type="OrthoDB" id="9973935at2759"/>
<dbReference type="InterPro" id="IPR050249">
    <property type="entry name" value="Pseudomonas-type_ThrB"/>
</dbReference>
<keyword evidence="12" id="KW-1185">Reference proteome</keyword>
<dbReference type="SUPFAM" id="SSF56112">
    <property type="entry name" value="Protein kinase-like (PK-like)"/>
    <property type="match status" value="1"/>
</dbReference>
<dbReference type="PANTHER" id="PTHR21064:SF1">
    <property type="entry name" value="HYDROXYLYSINE KINASE"/>
    <property type="match status" value="1"/>
</dbReference>
<dbReference type="Ensembl" id="ENSPKIT00000032476.1">
    <property type="protein sequence ID" value="ENSPKIP00000008396.1"/>
    <property type="gene ID" value="ENSPKIG00000023907.1"/>
</dbReference>
<name>A0A3B3QSK8_9TELE</name>
<keyword evidence="4" id="KW-0808">Transferase</keyword>
<dbReference type="Proteomes" id="UP000261540">
    <property type="component" value="Unplaced"/>
</dbReference>
<proteinExistence type="inferred from homology"/>
<dbReference type="InterPro" id="IPR002575">
    <property type="entry name" value="Aminoglycoside_PTrfase"/>
</dbReference>
<dbReference type="GeneTree" id="ENSGT00390000011314"/>
<evidence type="ECO:0000256" key="3">
    <source>
        <dbReference type="ARBA" id="ARBA00022490"/>
    </source>
</evidence>
<organism evidence="11 12">
    <name type="scientific">Paramormyrops kingsleyae</name>
    <dbReference type="NCBI Taxonomy" id="1676925"/>
    <lineage>
        <taxon>Eukaryota</taxon>
        <taxon>Metazoa</taxon>
        <taxon>Chordata</taxon>
        <taxon>Craniata</taxon>
        <taxon>Vertebrata</taxon>
        <taxon>Euteleostomi</taxon>
        <taxon>Actinopterygii</taxon>
        <taxon>Neopterygii</taxon>
        <taxon>Teleostei</taxon>
        <taxon>Osteoglossocephala</taxon>
        <taxon>Osteoglossomorpha</taxon>
        <taxon>Osteoglossiformes</taxon>
        <taxon>Mormyridae</taxon>
        <taxon>Paramormyrops</taxon>
    </lineage>
</organism>
<comment type="function">
    <text evidence="7">Catalyzes the GTP-dependent phosphorylation of 5-hydroxy-L-lysine.</text>
</comment>
<comment type="subcellular location">
    <subcellularLocation>
        <location evidence="1">Cytoplasm</location>
    </subcellularLocation>
</comment>
<dbReference type="PANTHER" id="PTHR21064">
    <property type="entry name" value="AMINOGLYCOSIDE PHOSPHOTRANSFERASE DOMAIN-CONTAINING PROTEIN-RELATED"/>
    <property type="match status" value="1"/>
</dbReference>
<dbReference type="GO" id="GO:0005737">
    <property type="term" value="C:cytoplasm"/>
    <property type="evidence" value="ECO:0007669"/>
    <property type="project" value="UniProtKB-SubCell"/>
</dbReference>